<comment type="caution">
    <text evidence="2">The sequence shown here is derived from an EMBL/GenBank/DDBJ whole genome shotgun (WGS) entry which is preliminary data.</text>
</comment>
<reference evidence="2" key="1">
    <citation type="journal article" date="2017" name="Nature">
        <title>The sunflower genome provides insights into oil metabolism, flowering and Asterid evolution.</title>
        <authorList>
            <person name="Badouin H."/>
            <person name="Gouzy J."/>
            <person name="Grassa C.J."/>
            <person name="Murat F."/>
            <person name="Staton S.E."/>
            <person name="Cottret L."/>
            <person name="Lelandais-Briere C."/>
            <person name="Owens G.L."/>
            <person name="Carrere S."/>
            <person name="Mayjonade B."/>
            <person name="Legrand L."/>
            <person name="Gill N."/>
            <person name="Kane N.C."/>
            <person name="Bowers J.E."/>
            <person name="Hubner S."/>
            <person name="Bellec A."/>
            <person name="Berard A."/>
            <person name="Berges H."/>
            <person name="Blanchet N."/>
            <person name="Boniface M.C."/>
            <person name="Brunel D."/>
            <person name="Catrice O."/>
            <person name="Chaidir N."/>
            <person name="Claudel C."/>
            <person name="Donnadieu C."/>
            <person name="Faraut T."/>
            <person name="Fievet G."/>
            <person name="Helmstetter N."/>
            <person name="King M."/>
            <person name="Knapp S.J."/>
            <person name="Lai Z."/>
            <person name="Le Paslier M.C."/>
            <person name="Lippi Y."/>
            <person name="Lorenzon L."/>
            <person name="Mandel J.R."/>
            <person name="Marage G."/>
            <person name="Marchand G."/>
            <person name="Marquand E."/>
            <person name="Bret-Mestries E."/>
            <person name="Morien E."/>
            <person name="Nambeesan S."/>
            <person name="Nguyen T."/>
            <person name="Pegot-Espagnet P."/>
            <person name="Pouilly N."/>
            <person name="Raftis F."/>
            <person name="Sallet E."/>
            <person name="Schiex T."/>
            <person name="Thomas J."/>
            <person name="Vandecasteele C."/>
            <person name="Vares D."/>
            <person name="Vear F."/>
            <person name="Vautrin S."/>
            <person name="Crespi M."/>
            <person name="Mangin B."/>
            <person name="Burke J.M."/>
            <person name="Salse J."/>
            <person name="Munos S."/>
            <person name="Vincourt P."/>
            <person name="Rieseberg L.H."/>
            <person name="Langlade N.B."/>
        </authorList>
    </citation>
    <scope>NUCLEOTIDE SEQUENCE</scope>
    <source>
        <tissue evidence="2">Leaves</tissue>
    </source>
</reference>
<keyword evidence="1" id="KW-0812">Transmembrane</keyword>
<dbReference type="EMBL" id="MNCJ02000324">
    <property type="protein sequence ID" value="KAF5793191.1"/>
    <property type="molecule type" value="Genomic_DNA"/>
</dbReference>
<keyword evidence="1" id="KW-0472">Membrane</keyword>
<name>A0A9K3NAM2_HELAN</name>
<gene>
    <name evidence="2" type="ORF">HanXRQr2_Chr09g0414671</name>
</gene>
<reference evidence="2" key="2">
    <citation type="submission" date="2020-06" db="EMBL/GenBank/DDBJ databases">
        <title>Helianthus annuus Genome sequencing and assembly Release 2.</title>
        <authorList>
            <person name="Gouzy J."/>
            <person name="Langlade N."/>
            <person name="Munos S."/>
        </authorList>
    </citation>
    <scope>NUCLEOTIDE SEQUENCE</scope>
    <source>
        <tissue evidence="2">Leaves</tissue>
    </source>
</reference>
<evidence type="ECO:0000313" key="3">
    <source>
        <dbReference type="Proteomes" id="UP000215914"/>
    </source>
</evidence>
<keyword evidence="1" id="KW-1133">Transmembrane helix</keyword>
<dbReference type="Proteomes" id="UP000215914">
    <property type="component" value="Unassembled WGS sequence"/>
</dbReference>
<evidence type="ECO:0000256" key="1">
    <source>
        <dbReference type="SAM" id="Phobius"/>
    </source>
</evidence>
<evidence type="ECO:0000313" key="2">
    <source>
        <dbReference type="EMBL" id="KAF5793191.1"/>
    </source>
</evidence>
<sequence>MIKKKEEGGPLRYEVVKFCPDANANAHVMFHLAALINIIVVFHSSFKLNKCILYLKISFSNGIPYVLTLTVHCVFESTCIASLNQLIAFL</sequence>
<organism evidence="2 3">
    <name type="scientific">Helianthus annuus</name>
    <name type="common">Common sunflower</name>
    <dbReference type="NCBI Taxonomy" id="4232"/>
    <lineage>
        <taxon>Eukaryota</taxon>
        <taxon>Viridiplantae</taxon>
        <taxon>Streptophyta</taxon>
        <taxon>Embryophyta</taxon>
        <taxon>Tracheophyta</taxon>
        <taxon>Spermatophyta</taxon>
        <taxon>Magnoliopsida</taxon>
        <taxon>eudicotyledons</taxon>
        <taxon>Gunneridae</taxon>
        <taxon>Pentapetalae</taxon>
        <taxon>asterids</taxon>
        <taxon>campanulids</taxon>
        <taxon>Asterales</taxon>
        <taxon>Asteraceae</taxon>
        <taxon>Asteroideae</taxon>
        <taxon>Heliantheae alliance</taxon>
        <taxon>Heliantheae</taxon>
        <taxon>Helianthus</taxon>
    </lineage>
</organism>
<keyword evidence="3" id="KW-1185">Reference proteome</keyword>
<accession>A0A9K3NAM2</accession>
<protein>
    <submittedName>
        <fullName evidence="2">Uncharacterized protein</fullName>
    </submittedName>
</protein>
<proteinExistence type="predicted"/>
<dbReference type="Gramene" id="mRNA:HanXRQr2_Chr09g0414671">
    <property type="protein sequence ID" value="CDS:HanXRQr2_Chr09g0414671.1"/>
    <property type="gene ID" value="HanXRQr2_Chr09g0414671"/>
</dbReference>
<dbReference type="AlphaFoldDB" id="A0A9K3NAM2"/>
<feature type="transmembrane region" description="Helical" evidence="1">
    <location>
        <begin position="28"/>
        <end position="46"/>
    </location>
</feature>